<name>A0A9D1JD25_9FIRM</name>
<protein>
    <submittedName>
        <fullName evidence="4">AraC family transcriptional regulator</fullName>
    </submittedName>
</protein>
<dbReference type="GO" id="GO:0003700">
    <property type="term" value="F:DNA-binding transcription factor activity"/>
    <property type="evidence" value="ECO:0007669"/>
    <property type="project" value="InterPro"/>
</dbReference>
<evidence type="ECO:0000313" key="5">
    <source>
        <dbReference type="Proteomes" id="UP000824201"/>
    </source>
</evidence>
<dbReference type="EMBL" id="DVHN01000073">
    <property type="protein sequence ID" value="HIR88622.1"/>
    <property type="molecule type" value="Genomic_DNA"/>
</dbReference>
<dbReference type="SUPFAM" id="SSF46689">
    <property type="entry name" value="Homeodomain-like"/>
    <property type="match status" value="1"/>
</dbReference>
<comment type="caution">
    <text evidence="4">The sequence shown here is derived from an EMBL/GenBank/DDBJ whole genome shotgun (WGS) entry which is preliminary data.</text>
</comment>
<dbReference type="GO" id="GO:0043565">
    <property type="term" value="F:sequence-specific DNA binding"/>
    <property type="evidence" value="ECO:0007669"/>
    <property type="project" value="InterPro"/>
</dbReference>
<evidence type="ECO:0000313" key="4">
    <source>
        <dbReference type="EMBL" id="HIR88622.1"/>
    </source>
</evidence>
<dbReference type="PROSITE" id="PS01124">
    <property type="entry name" value="HTH_ARAC_FAMILY_2"/>
    <property type="match status" value="1"/>
</dbReference>
<reference evidence="4" key="1">
    <citation type="submission" date="2020-10" db="EMBL/GenBank/DDBJ databases">
        <authorList>
            <person name="Gilroy R."/>
        </authorList>
    </citation>
    <scope>NUCLEOTIDE SEQUENCE</scope>
    <source>
        <strain evidence="4">ChiW13-3771</strain>
    </source>
</reference>
<evidence type="ECO:0000256" key="1">
    <source>
        <dbReference type="ARBA" id="ARBA00023015"/>
    </source>
</evidence>
<keyword evidence="1" id="KW-0805">Transcription regulation</keyword>
<dbReference type="Pfam" id="PF00165">
    <property type="entry name" value="HTH_AraC"/>
    <property type="match status" value="1"/>
</dbReference>
<dbReference type="InterPro" id="IPR018060">
    <property type="entry name" value="HTH_AraC"/>
</dbReference>
<feature type="domain" description="HTH araC/xylS-type" evidence="3">
    <location>
        <begin position="11"/>
        <end position="36"/>
    </location>
</feature>
<proteinExistence type="predicted"/>
<organism evidence="4 5">
    <name type="scientific">Candidatus Fimimorpha faecalis</name>
    <dbReference type="NCBI Taxonomy" id="2840824"/>
    <lineage>
        <taxon>Bacteria</taxon>
        <taxon>Bacillati</taxon>
        <taxon>Bacillota</taxon>
        <taxon>Clostridia</taxon>
        <taxon>Eubacteriales</taxon>
        <taxon>Candidatus Fimimorpha</taxon>
    </lineage>
</organism>
<evidence type="ECO:0000259" key="3">
    <source>
        <dbReference type="PROSITE" id="PS01124"/>
    </source>
</evidence>
<dbReference type="AlphaFoldDB" id="A0A9D1JD25"/>
<sequence length="37" mass="4515">MKTKKTHLINGFSNANYFCKVFRKYTNQTPTDYRRKN</sequence>
<gene>
    <name evidence="4" type="ORF">IAC96_06685</name>
</gene>
<evidence type="ECO:0000256" key="2">
    <source>
        <dbReference type="ARBA" id="ARBA00023163"/>
    </source>
</evidence>
<dbReference type="Proteomes" id="UP000824201">
    <property type="component" value="Unassembled WGS sequence"/>
</dbReference>
<dbReference type="InterPro" id="IPR009057">
    <property type="entry name" value="Homeodomain-like_sf"/>
</dbReference>
<dbReference type="Gene3D" id="1.10.10.60">
    <property type="entry name" value="Homeodomain-like"/>
    <property type="match status" value="1"/>
</dbReference>
<reference evidence="4" key="2">
    <citation type="journal article" date="2021" name="PeerJ">
        <title>Extensive microbial diversity within the chicken gut microbiome revealed by metagenomics and culture.</title>
        <authorList>
            <person name="Gilroy R."/>
            <person name="Ravi A."/>
            <person name="Getino M."/>
            <person name="Pursley I."/>
            <person name="Horton D.L."/>
            <person name="Alikhan N.F."/>
            <person name="Baker D."/>
            <person name="Gharbi K."/>
            <person name="Hall N."/>
            <person name="Watson M."/>
            <person name="Adriaenssens E.M."/>
            <person name="Foster-Nyarko E."/>
            <person name="Jarju S."/>
            <person name="Secka A."/>
            <person name="Antonio M."/>
            <person name="Oren A."/>
            <person name="Chaudhuri R.R."/>
            <person name="La Ragione R."/>
            <person name="Hildebrand F."/>
            <person name="Pallen M.J."/>
        </authorList>
    </citation>
    <scope>NUCLEOTIDE SEQUENCE</scope>
    <source>
        <strain evidence="4">ChiW13-3771</strain>
    </source>
</reference>
<accession>A0A9D1JD25</accession>
<keyword evidence="2" id="KW-0804">Transcription</keyword>